<dbReference type="CDD" id="cd11648">
    <property type="entry name" value="RsmI"/>
    <property type="match status" value="1"/>
</dbReference>
<dbReference type="KEGG" id="ovb:NB640_07255"/>
<dbReference type="InterPro" id="IPR014777">
    <property type="entry name" value="4pyrrole_Mease_sub1"/>
</dbReference>
<dbReference type="InterPro" id="IPR014776">
    <property type="entry name" value="4pyrrole_Mease_sub2"/>
</dbReference>
<evidence type="ECO:0000313" key="10">
    <source>
        <dbReference type="Proteomes" id="UP001156215"/>
    </source>
</evidence>
<evidence type="ECO:0000256" key="1">
    <source>
        <dbReference type="ARBA" id="ARBA00022490"/>
    </source>
</evidence>
<dbReference type="GO" id="GO:0070677">
    <property type="term" value="F:rRNA (cytosine-2'-O-)-methyltransferase activity"/>
    <property type="evidence" value="ECO:0007669"/>
    <property type="project" value="UniProtKB-UniRule"/>
</dbReference>
<organism evidence="9 10">
    <name type="scientific">Oxalobacter vibrioformis</name>
    <dbReference type="NCBI Taxonomy" id="933080"/>
    <lineage>
        <taxon>Bacteria</taxon>
        <taxon>Pseudomonadati</taxon>
        <taxon>Pseudomonadota</taxon>
        <taxon>Betaproteobacteria</taxon>
        <taxon>Burkholderiales</taxon>
        <taxon>Oxalobacteraceae</taxon>
        <taxon>Oxalobacter</taxon>
    </lineage>
</organism>
<dbReference type="Gene3D" id="3.40.1010.10">
    <property type="entry name" value="Cobalt-precorrin-4 Transmethylase, Domain 1"/>
    <property type="match status" value="1"/>
</dbReference>
<comment type="catalytic activity">
    <reaction evidence="6">
        <text>cytidine(1402) in 16S rRNA + S-adenosyl-L-methionine = 2'-O-methylcytidine(1402) in 16S rRNA + S-adenosyl-L-homocysteine + H(+)</text>
        <dbReference type="Rhea" id="RHEA:42924"/>
        <dbReference type="Rhea" id="RHEA-COMP:10285"/>
        <dbReference type="Rhea" id="RHEA-COMP:10286"/>
        <dbReference type="ChEBI" id="CHEBI:15378"/>
        <dbReference type="ChEBI" id="CHEBI:57856"/>
        <dbReference type="ChEBI" id="CHEBI:59789"/>
        <dbReference type="ChEBI" id="CHEBI:74495"/>
        <dbReference type="ChEBI" id="CHEBI:82748"/>
        <dbReference type="EC" id="2.1.1.198"/>
    </reaction>
</comment>
<dbReference type="InterPro" id="IPR035996">
    <property type="entry name" value="4pyrrol_Methylase_sf"/>
</dbReference>
<name>A0A9E9LY85_9BURK</name>
<keyword evidence="3 6" id="KW-0489">Methyltransferase</keyword>
<dbReference type="GO" id="GO:0005737">
    <property type="term" value="C:cytoplasm"/>
    <property type="evidence" value="ECO:0007669"/>
    <property type="project" value="UniProtKB-SubCell"/>
</dbReference>
<dbReference type="InterPro" id="IPR018063">
    <property type="entry name" value="SAM_MeTrfase_RsmI_CS"/>
</dbReference>
<reference evidence="9" key="1">
    <citation type="journal article" date="2022" name="Front. Microbiol.">
        <title>New perspectives on an old grouping: The genomic and phenotypic variability of Oxalobacter formigenes and the implications for calcium oxalate stone prevention.</title>
        <authorList>
            <person name="Chmiel J.A."/>
            <person name="Carr C."/>
            <person name="Stuivenberg G.A."/>
            <person name="Venema R."/>
            <person name="Chanyi R.M."/>
            <person name="Al K.F."/>
            <person name="Giguere D."/>
            <person name="Say H."/>
            <person name="Akouris P.P."/>
            <person name="Dominguez Romero S.A."/>
            <person name="Kwong A."/>
            <person name="Tai V."/>
            <person name="Koval S.F."/>
            <person name="Razvi H."/>
            <person name="Bjazevic J."/>
            <person name="Burton J.P."/>
        </authorList>
    </citation>
    <scope>NUCLEOTIDE SEQUENCE</scope>
    <source>
        <strain evidence="9">WoOx3</strain>
    </source>
</reference>
<dbReference type="FunFam" id="3.30.950.10:FF:000002">
    <property type="entry name" value="Ribosomal RNA small subunit methyltransferase I"/>
    <property type="match status" value="1"/>
</dbReference>
<keyword evidence="10" id="KW-1185">Reference proteome</keyword>
<keyword evidence="5 6" id="KW-0949">S-adenosyl-L-methionine</keyword>
<dbReference type="RefSeq" id="WP_269308076.1">
    <property type="nucleotide sequence ID" value="NZ_CP098242.1"/>
</dbReference>
<dbReference type="PROSITE" id="PS01296">
    <property type="entry name" value="RSMI"/>
    <property type="match status" value="1"/>
</dbReference>
<evidence type="ECO:0000259" key="7">
    <source>
        <dbReference type="Pfam" id="PF00590"/>
    </source>
</evidence>
<keyword evidence="2 6" id="KW-0698">rRNA processing</keyword>
<dbReference type="Pfam" id="PF00590">
    <property type="entry name" value="TP_methylase"/>
    <property type="match status" value="1"/>
</dbReference>
<keyword evidence="1 6" id="KW-0963">Cytoplasm</keyword>
<feature type="domain" description="RsmI HTH" evidence="8">
    <location>
        <begin position="261"/>
        <end position="304"/>
    </location>
</feature>
<keyword evidence="4 6" id="KW-0808">Transferase</keyword>
<sequence length="307" mass="33445">MDGQLMNDENDKLKNLARLMQGVIRQDYPASTLYVMATPIGNAADISLRALHILSLVDAVACEDTRITGTLLAQYGLSKELIATHQHNERRMTDQLIQRLARGEKIALVSDAGTPAISDPGYLLVDAVRSAGFRVIPVPGTSAAIAALSAGGLPADHFYFAGFLSAKTAARETALKLLENMPATLVIYEAPHRIKETLASLYTVFGPERRIVIAREITKLFEEIHGCRLSEAQSWLDADPNHARGEFVLLVEGQPSGMDKDEIEAARILSILLAECPVSQAASLAAKITGIKKNRLYDQALRMKDEI</sequence>
<evidence type="ECO:0000259" key="8">
    <source>
        <dbReference type="Pfam" id="PF23016"/>
    </source>
</evidence>
<comment type="similarity">
    <text evidence="6">Belongs to the methyltransferase superfamily. RsmI family.</text>
</comment>
<accession>A0A9E9LY85</accession>
<dbReference type="FunFam" id="3.40.1010.10:FF:000007">
    <property type="entry name" value="Ribosomal RNA small subunit methyltransferase I"/>
    <property type="match status" value="1"/>
</dbReference>
<dbReference type="EC" id="2.1.1.198" evidence="6"/>
<feature type="domain" description="Tetrapyrrole methylase" evidence="7">
    <location>
        <begin position="32"/>
        <end position="232"/>
    </location>
</feature>
<comment type="subcellular location">
    <subcellularLocation>
        <location evidence="6">Cytoplasm</location>
    </subcellularLocation>
</comment>
<gene>
    <name evidence="6 9" type="primary">rsmI</name>
    <name evidence="9" type="ORF">NB640_07255</name>
</gene>
<dbReference type="SUPFAM" id="SSF53790">
    <property type="entry name" value="Tetrapyrrole methylase"/>
    <property type="match status" value="1"/>
</dbReference>
<dbReference type="AlphaFoldDB" id="A0A9E9LY85"/>
<evidence type="ECO:0000313" key="9">
    <source>
        <dbReference type="EMBL" id="WAW09083.1"/>
    </source>
</evidence>
<dbReference type="EMBL" id="CP098242">
    <property type="protein sequence ID" value="WAW09083.1"/>
    <property type="molecule type" value="Genomic_DNA"/>
</dbReference>
<evidence type="ECO:0000256" key="2">
    <source>
        <dbReference type="ARBA" id="ARBA00022552"/>
    </source>
</evidence>
<proteinExistence type="inferred from homology"/>
<evidence type="ECO:0000256" key="5">
    <source>
        <dbReference type="ARBA" id="ARBA00022691"/>
    </source>
</evidence>
<protein>
    <recommendedName>
        <fullName evidence="6">Ribosomal RNA small subunit methyltransferase I</fullName>
        <ecNumber evidence="6">2.1.1.198</ecNumber>
    </recommendedName>
    <alternativeName>
        <fullName evidence="6">16S rRNA 2'-O-ribose C1402 methyltransferase</fullName>
    </alternativeName>
    <alternativeName>
        <fullName evidence="6">rRNA (cytidine-2'-O-)-methyltransferase RsmI</fullName>
    </alternativeName>
</protein>
<dbReference type="HAMAP" id="MF_01877">
    <property type="entry name" value="16SrRNA_methyltr_I"/>
    <property type="match status" value="1"/>
</dbReference>
<dbReference type="Gene3D" id="3.30.950.10">
    <property type="entry name" value="Methyltransferase, Cobalt-precorrin-4 Transmethylase, Domain 2"/>
    <property type="match status" value="1"/>
</dbReference>
<dbReference type="InterPro" id="IPR053910">
    <property type="entry name" value="RsmI_HTH"/>
</dbReference>
<dbReference type="NCBIfam" id="TIGR00096">
    <property type="entry name" value="16S rRNA (cytidine(1402)-2'-O)-methyltransferase"/>
    <property type="match status" value="1"/>
</dbReference>
<evidence type="ECO:0000256" key="6">
    <source>
        <dbReference type="HAMAP-Rule" id="MF_01877"/>
    </source>
</evidence>
<comment type="function">
    <text evidence="6">Catalyzes the 2'-O-methylation of the ribose of cytidine 1402 (C1402) in 16S rRNA.</text>
</comment>
<dbReference type="Proteomes" id="UP001156215">
    <property type="component" value="Chromosome"/>
</dbReference>
<evidence type="ECO:0000256" key="3">
    <source>
        <dbReference type="ARBA" id="ARBA00022603"/>
    </source>
</evidence>
<dbReference type="InterPro" id="IPR008189">
    <property type="entry name" value="rRNA_ssu_MeTfrase_I"/>
</dbReference>
<dbReference type="InterPro" id="IPR000878">
    <property type="entry name" value="4pyrrol_Mease"/>
</dbReference>
<dbReference type="PANTHER" id="PTHR46111:SF1">
    <property type="entry name" value="RIBOSOMAL RNA SMALL SUBUNIT METHYLTRANSFERASE I"/>
    <property type="match status" value="1"/>
</dbReference>
<dbReference type="PANTHER" id="PTHR46111">
    <property type="entry name" value="RIBOSOMAL RNA SMALL SUBUNIT METHYLTRANSFERASE I"/>
    <property type="match status" value="1"/>
</dbReference>
<evidence type="ECO:0000256" key="4">
    <source>
        <dbReference type="ARBA" id="ARBA00022679"/>
    </source>
</evidence>
<dbReference type="PIRSF" id="PIRSF005917">
    <property type="entry name" value="MTase_YraL"/>
    <property type="match status" value="1"/>
</dbReference>
<dbReference type="Pfam" id="PF23016">
    <property type="entry name" value="RsmI_C"/>
    <property type="match status" value="1"/>
</dbReference>